<proteinExistence type="predicted"/>
<dbReference type="Proteomes" id="UP000234681">
    <property type="component" value="Chromosome 9"/>
</dbReference>
<sequence>MCVHATYVCLRQKRVLCPLELELQTAVSRHIGAGSSPGSSAKVQRQL</sequence>
<reference evidence="1 2" key="1">
    <citation type="submission" date="2005-09" db="EMBL/GenBank/DDBJ databases">
        <authorList>
            <person name="Mural R.J."/>
            <person name="Li P.W."/>
            <person name="Adams M.D."/>
            <person name="Amanatides P.G."/>
            <person name="Baden-Tillson H."/>
            <person name="Barnstead M."/>
            <person name="Chin S.H."/>
            <person name="Dew I."/>
            <person name="Evans C.A."/>
            <person name="Ferriera S."/>
            <person name="Flanigan M."/>
            <person name="Fosler C."/>
            <person name="Glodek A."/>
            <person name="Gu Z."/>
            <person name="Holt R.A."/>
            <person name="Jennings D."/>
            <person name="Kraft C.L."/>
            <person name="Lu F."/>
            <person name="Nguyen T."/>
            <person name="Nusskern D.R."/>
            <person name="Pfannkoch C.M."/>
            <person name="Sitter C."/>
            <person name="Sutton G.G."/>
            <person name="Venter J.C."/>
            <person name="Wang Z."/>
            <person name="Woodage T."/>
            <person name="Zheng X.H."/>
            <person name="Zhong F."/>
        </authorList>
    </citation>
    <scope>NUCLEOTIDE SEQUENCE [LARGE SCALE GENOMIC DNA]</scope>
    <source>
        <strain>BN</strain>
        <strain evidence="2">Sprague-Dawley</strain>
    </source>
</reference>
<organism evidence="1 2">
    <name type="scientific">Rattus norvegicus</name>
    <name type="common">Rat</name>
    <dbReference type="NCBI Taxonomy" id="10116"/>
    <lineage>
        <taxon>Eukaryota</taxon>
        <taxon>Metazoa</taxon>
        <taxon>Chordata</taxon>
        <taxon>Craniata</taxon>
        <taxon>Vertebrata</taxon>
        <taxon>Euteleostomi</taxon>
        <taxon>Mammalia</taxon>
        <taxon>Eutheria</taxon>
        <taxon>Euarchontoglires</taxon>
        <taxon>Glires</taxon>
        <taxon>Rodentia</taxon>
        <taxon>Myomorpha</taxon>
        <taxon>Muroidea</taxon>
        <taxon>Muridae</taxon>
        <taxon>Murinae</taxon>
        <taxon>Rattus</taxon>
    </lineage>
</organism>
<evidence type="ECO:0000313" key="2">
    <source>
        <dbReference type="Proteomes" id="UP000234681"/>
    </source>
</evidence>
<name>A6IPJ0_RAT</name>
<dbReference type="AlphaFoldDB" id="A6IPJ0"/>
<dbReference type="EMBL" id="CH473965">
    <property type="protein sequence ID" value="EDL98870.1"/>
    <property type="molecule type" value="Genomic_DNA"/>
</dbReference>
<accession>A6IPJ0</accession>
<evidence type="ECO:0000313" key="1">
    <source>
        <dbReference type="EMBL" id="EDL98870.1"/>
    </source>
</evidence>
<protein>
    <submittedName>
        <fullName evidence="1">RCG22216</fullName>
    </submittedName>
</protein>
<gene>
    <name evidence="1" type="ORF">rCG_22216</name>
</gene>